<accession>A0ACC1LA43</accession>
<gene>
    <name evidence="1" type="ORF">H4R21_001901</name>
</gene>
<sequence length="157" mass="17227">MERTVVRSFTTKFNMKRLFLRGLALSPHGRYLAFAADDQENWDLVIDGPAITRIHFHQLGDWTRDDAMRALAAILAGECGGDLRYALWDIVSGESPAAVGDIVDQLQGMDLPADSCQHRQRLLVLNGLSCALEVCPALLAWECGWIGCGGVARLPTC</sequence>
<evidence type="ECO:0000313" key="1">
    <source>
        <dbReference type="EMBL" id="KAJ2803777.1"/>
    </source>
</evidence>
<reference evidence="1" key="1">
    <citation type="submission" date="2022-07" db="EMBL/GenBank/DDBJ databases">
        <title>Phylogenomic reconstructions and comparative analyses of Kickxellomycotina fungi.</title>
        <authorList>
            <person name="Reynolds N.K."/>
            <person name="Stajich J.E."/>
            <person name="Barry K."/>
            <person name="Grigoriev I.V."/>
            <person name="Crous P."/>
            <person name="Smith M.E."/>
        </authorList>
    </citation>
    <scope>NUCLEOTIDE SEQUENCE</scope>
    <source>
        <strain evidence="1">BCRC 34780</strain>
    </source>
</reference>
<proteinExistence type="predicted"/>
<evidence type="ECO:0000313" key="2">
    <source>
        <dbReference type="Proteomes" id="UP001140087"/>
    </source>
</evidence>
<protein>
    <submittedName>
        <fullName evidence="1">Uncharacterized protein</fullName>
    </submittedName>
</protein>
<name>A0ACC1LA43_9FUNG</name>
<dbReference type="Proteomes" id="UP001140087">
    <property type="component" value="Unassembled WGS sequence"/>
</dbReference>
<comment type="caution">
    <text evidence="1">The sequence shown here is derived from an EMBL/GenBank/DDBJ whole genome shotgun (WGS) entry which is preliminary data.</text>
</comment>
<keyword evidence="2" id="KW-1185">Reference proteome</keyword>
<dbReference type="EMBL" id="JANBUN010000438">
    <property type="protein sequence ID" value="KAJ2803777.1"/>
    <property type="molecule type" value="Genomic_DNA"/>
</dbReference>
<organism evidence="1 2">
    <name type="scientific">Coemansia helicoidea</name>
    <dbReference type="NCBI Taxonomy" id="1286919"/>
    <lineage>
        <taxon>Eukaryota</taxon>
        <taxon>Fungi</taxon>
        <taxon>Fungi incertae sedis</taxon>
        <taxon>Zoopagomycota</taxon>
        <taxon>Kickxellomycotina</taxon>
        <taxon>Kickxellomycetes</taxon>
        <taxon>Kickxellales</taxon>
        <taxon>Kickxellaceae</taxon>
        <taxon>Coemansia</taxon>
    </lineage>
</organism>